<evidence type="ECO:0000256" key="10">
    <source>
        <dbReference type="ARBA" id="ARBA00023186"/>
    </source>
</evidence>
<protein>
    <recommendedName>
        <fullName evidence="4">Outer-membrane lipoprotein LolB</fullName>
    </recommendedName>
</protein>
<feature type="compositionally biased region" description="Polar residues" evidence="13">
    <location>
        <begin position="34"/>
        <end position="43"/>
    </location>
</feature>
<dbReference type="CDD" id="cd16326">
    <property type="entry name" value="LolB"/>
    <property type="match status" value="1"/>
</dbReference>
<dbReference type="RefSeq" id="WP_382342522.1">
    <property type="nucleotide sequence ID" value="NZ_JBHSAB010000014.1"/>
</dbReference>
<reference evidence="15" key="1">
    <citation type="journal article" date="2019" name="Int. J. Syst. Evol. Microbiol.">
        <title>The Global Catalogue of Microorganisms (GCM) 10K type strain sequencing project: providing services to taxonomists for standard genome sequencing and annotation.</title>
        <authorList>
            <consortium name="The Broad Institute Genomics Platform"/>
            <consortium name="The Broad Institute Genome Sequencing Center for Infectious Disease"/>
            <person name="Wu L."/>
            <person name="Ma J."/>
        </authorList>
    </citation>
    <scope>NUCLEOTIDE SEQUENCE [LARGE SCALE GENOMIC DNA]</scope>
    <source>
        <strain evidence="15">CCUG 59858</strain>
    </source>
</reference>
<dbReference type="SUPFAM" id="SSF89392">
    <property type="entry name" value="Prokaryotic lipoproteins and lipoprotein localization factors"/>
    <property type="match status" value="1"/>
</dbReference>
<gene>
    <name evidence="14" type="primary">lolB</name>
    <name evidence="14" type="ORF">ACFORL_07135</name>
</gene>
<feature type="compositionally biased region" description="Low complexity" evidence="13">
    <location>
        <begin position="55"/>
        <end position="66"/>
    </location>
</feature>
<organism evidence="14 15">
    <name type="scientific">Legionella dresdenensis</name>
    <dbReference type="NCBI Taxonomy" id="450200"/>
    <lineage>
        <taxon>Bacteria</taxon>
        <taxon>Pseudomonadati</taxon>
        <taxon>Pseudomonadota</taxon>
        <taxon>Gammaproteobacteria</taxon>
        <taxon>Legionellales</taxon>
        <taxon>Legionellaceae</taxon>
        <taxon>Legionella</taxon>
    </lineage>
</organism>
<evidence type="ECO:0000256" key="1">
    <source>
        <dbReference type="ARBA" id="ARBA00004459"/>
    </source>
</evidence>
<evidence type="ECO:0000256" key="13">
    <source>
        <dbReference type="SAM" id="MobiDB-lite"/>
    </source>
</evidence>
<evidence type="ECO:0000256" key="11">
    <source>
        <dbReference type="ARBA" id="ARBA00023237"/>
    </source>
</evidence>
<evidence type="ECO:0000313" key="14">
    <source>
        <dbReference type="EMBL" id="MFC3908849.1"/>
    </source>
</evidence>
<dbReference type="Gene3D" id="2.50.20.10">
    <property type="entry name" value="Lipoprotein localisation LolA/LolB/LppX"/>
    <property type="match status" value="1"/>
</dbReference>
<keyword evidence="5" id="KW-0813">Transport</keyword>
<comment type="similarity">
    <text evidence="2">Belongs to the LolB family.</text>
</comment>
<evidence type="ECO:0000313" key="15">
    <source>
        <dbReference type="Proteomes" id="UP001595758"/>
    </source>
</evidence>
<keyword evidence="9" id="KW-0564">Palmitate</keyword>
<keyword evidence="6" id="KW-0732">Signal</keyword>
<keyword evidence="15" id="KW-1185">Reference proteome</keyword>
<proteinExistence type="inferred from homology"/>
<evidence type="ECO:0000256" key="5">
    <source>
        <dbReference type="ARBA" id="ARBA00022448"/>
    </source>
</evidence>
<sequence>MNLIKSFCLSSVVLLTACAPKPPVEPADIAPPKQQITSVTAASEATPDTKDQKQKQAQTASAKASARTPGSWDLSGAIAGRSKNKAWSASINWLQQGANNYQIRLFGPLGSGTVMVAKSGGVVTYRDGPKTASSKSADAILQKEGGIRLPVSNLYYWVRGIPAPGSVQSAQRDANNNLKILRQSGYTIEYLSYNQYAGFVLPAQIRLQGNGVFIKLVIKRWKV</sequence>
<dbReference type="EMBL" id="JBHSAB010000014">
    <property type="protein sequence ID" value="MFC3908849.1"/>
    <property type="molecule type" value="Genomic_DNA"/>
</dbReference>
<evidence type="ECO:0000256" key="6">
    <source>
        <dbReference type="ARBA" id="ARBA00022729"/>
    </source>
</evidence>
<dbReference type="PROSITE" id="PS51257">
    <property type="entry name" value="PROKAR_LIPOPROTEIN"/>
    <property type="match status" value="1"/>
</dbReference>
<dbReference type="InterPro" id="IPR029046">
    <property type="entry name" value="LolA/LolB/LppX"/>
</dbReference>
<evidence type="ECO:0000256" key="12">
    <source>
        <dbReference type="ARBA" id="ARBA00023288"/>
    </source>
</evidence>
<name>A0ABV8CFA1_9GAMM</name>
<dbReference type="NCBIfam" id="TIGR00548">
    <property type="entry name" value="lolB"/>
    <property type="match status" value="1"/>
</dbReference>
<evidence type="ECO:0000256" key="8">
    <source>
        <dbReference type="ARBA" id="ARBA00023136"/>
    </source>
</evidence>
<dbReference type="InterPro" id="IPR004565">
    <property type="entry name" value="OM_lipoprot_LolB"/>
</dbReference>
<keyword evidence="10" id="KW-0143">Chaperone</keyword>
<accession>A0ABV8CFA1</accession>
<evidence type="ECO:0000256" key="3">
    <source>
        <dbReference type="ARBA" id="ARBA00011245"/>
    </source>
</evidence>
<keyword evidence="8" id="KW-0472">Membrane</keyword>
<evidence type="ECO:0000256" key="9">
    <source>
        <dbReference type="ARBA" id="ARBA00023139"/>
    </source>
</evidence>
<comment type="subunit">
    <text evidence="3">Monomer.</text>
</comment>
<evidence type="ECO:0000256" key="7">
    <source>
        <dbReference type="ARBA" id="ARBA00022927"/>
    </source>
</evidence>
<keyword evidence="11" id="KW-0998">Cell outer membrane</keyword>
<dbReference type="Pfam" id="PF03550">
    <property type="entry name" value="LolB"/>
    <property type="match status" value="1"/>
</dbReference>
<dbReference type="Proteomes" id="UP001595758">
    <property type="component" value="Unassembled WGS sequence"/>
</dbReference>
<evidence type="ECO:0000256" key="4">
    <source>
        <dbReference type="ARBA" id="ARBA00016202"/>
    </source>
</evidence>
<comment type="subcellular location">
    <subcellularLocation>
        <location evidence="1">Cell outer membrane</location>
        <topology evidence="1">Lipid-anchor</topology>
    </subcellularLocation>
</comment>
<keyword evidence="12 14" id="KW-0449">Lipoprotein</keyword>
<keyword evidence="7" id="KW-0653">Protein transport</keyword>
<comment type="caution">
    <text evidence="14">The sequence shown here is derived from an EMBL/GenBank/DDBJ whole genome shotgun (WGS) entry which is preliminary data.</text>
</comment>
<evidence type="ECO:0000256" key="2">
    <source>
        <dbReference type="ARBA" id="ARBA00009696"/>
    </source>
</evidence>
<feature type="region of interest" description="Disordered" evidence="13">
    <location>
        <begin position="26"/>
        <end position="75"/>
    </location>
</feature>